<dbReference type="AlphaFoldDB" id="A0A8W8I4L3"/>
<dbReference type="Proteomes" id="UP000005408">
    <property type="component" value="Unassembled WGS sequence"/>
</dbReference>
<name>A0A8W8I4L3_MAGGI</name>
<evidence type="ECO:0000313" key="1">
    <source>
        <dbReference type="EnsemblMetazoa" id="G12553.1:cds"/>
    </source>
</evidence>
<reference evidence="1" key="1">
    <citation type="submission" date="2022-08" db="UniProtKB">
        <authorList>
            <consortium name="EnsemblMetazoa"/>
        </authorList>
    </citation>
    <scope>IDENTIFICATION</scope>
    <source>
        <strain evidence="1">05x7-T-G4-1.051#20</strain>
    </source>
</reference>
<sequence>MTGLLEQESKQGYKESERGTIIQAKVRRTEEDQRKARATELRKQGAAWMKWDLSEQELTWKELWREGQFRISFCLRSMQGTLPSPANLQQWEFSEDTTVCRVERERP</sequence>
<organism evidence="1 2">
    <name type="scientific">Magallana gigas</name>
    <name type="common">Pacific oyster</name>
    <name type="synonym">Crassostrea gigas</name>
    <dbReference type="NCBI Taxonomy" id="29159"/>
    <lineage>
        <taxon>Eukaryota</taxon>
        <taxon>Metazoa</taxon>
        <taxon>Spiralia</taxon>
        <taxon>Lophotrochozoa</taxon>
        <taxon>Mollusca</taxon>
        <taxon>Bivalvia</taxon>
        <taxon>Autobranchia</taxon>
        <taxon>Pteriomorphia</taxon>
        <taxon>Ostreida</taxon>
        <taxon>Ostreoidea</taxon>
        <taxon>Ostreidae</taxon>
        <taxon>Magallana</taxon>
    </lineage>
</organism>
<keyword evidence="2" id="KW-1185">Reference proteome</keyword>
<accession>A0A8W8I4L3</accession>
<evidence type="ECO:0000313" key="2">
    <source>
        <dbReference type="Proteomes" id="UP000005408"/>
    </source>
</evidence>
<dbReference type="EnsemblMetazoa" id="G12553.1">
    <property type="protein sequence ID" value="G12553.1:cds"/>
    <property type="gene ID" value="G12553"/>
</dbReference>
<proteinExistence type="predicted"/>
<protein>
    <submittedName>
        <fullName evidence="1">Uncharacterized protein</fullName>
    </submittedName>
</protein>